<feature type="compositionally biased region" description="Polar residues" evidence="7">
    <location>
        <begin position="175"/>
        <end position="185"/>
    </location>
</feature>
<accession>A0ABY8TMN5</accession>
<keyword evidence="4" id="KW-0732">Signal</keyword>
<dbReference type="PANTHER" id="PTHR13605:SF4">
    <property type="entry name" value="ER MEMBRANE PROTEIN COMPLEX SUBUNIT 7"/>
    <property type="match status" value="1"/>
</dbReference>
<keyword evidence="3 8" id="KW-0812">Transmembrane</keyword>
<evidence type="ECO:0000313" key="11">
    <source>
        <dbReference type="Proteomes" id="UP001244341"/>
    </source>
</evidence>
<evidence type="ECO:0000256" key="3">
    <source>
        <dbReference type="ARBA" id="ARBA00022692"/>
    </source>
</evidence>
<evidence type="ECO:0000256" key="7">
    <source>
        <dbReference type="SAM" id="MobiDB-lite"/>
    </source>
</evidence>
<protein>
    <recommendedName>
        <fullName evidence="9">ER membrane protein complex subunit 7 beta-sandwich domain-containing protein</fullName>
    </recommendedName>
</protein>
<dbReference type="EMBL" id="CP126208">
    <property type="protein sequence ID" value="WIA08733.1"/>
    <property type="molecule type" value="Genomic_DNA"/>
</dbReference>
<comment type="subcellular location">
    <subcellularLocation>
        <location evidence="1">Membrane</location>
        <topology evidence="1">Single-pass membrane protein</topology>
    </subcellularLocation>
</comment>
<gene>
    <name evidence="10" type="ORF">OEZ85_008157</name>
</gene>
<evidence type="ECO:0000256" key="5">
    <source>
        <dbReference type="ARBA" id="ARBA00022989"/>
    </source>
</evidence>
<dbReference type="Pfam" id="PF09430">
    <property type="entry name" value="EMC7_beta-sandw"/>
    <property type="match status" value="1"/>
</dbReference>
<evidence type="ECO:0000256" key="8">
    <source>
        <dbReference type="SAM" id="Phobius"/>
    </source>
</evidence>
<dbReference type="InterPro" id="IPR013784">
    <property type="entry name" value="Carb-bd-like_fold"/>
</dbReference>
<organism evidence="10 11">
    <name type="scientific">Tetradesmus obliquus</name>
    <name type="common">Green alga</name>
    <name type="synonym">Acutodesmus obliquus</name>
    <dbReference type="NCBI Taxonomy" id="3088"/>
    <lineage>
        <taxon>Eukaryota</taxon>
        <taxon>Viridiplantae</taxon>
        <taxon>Chlorophyta</taxon>
        <taxon>core chlorophytes</taxon>
        <taxon>Chlorophyceae</taxon>
        <taxon>CS clade</taxon>
        <taxon>Sphaeropleales</taxon>
        <taxon>Scenedesmaceae</taxon>
        <taxon>Tetradesmus</taxon>
    </lineage>
</organism>
<dbReference type="PANTHER" id="PTHR13605">
    <property type="entry name" value="ER MEMBRANE PROTEIN COMPLEX SUBUNIT 7"/>
    <property type="match status" value="1"/>
</dbReference>
<dbReference type="Proteomes" id="UP001244341">
    <property type="component" value="Chromosome 1b"/>
</dbReference>
<feature type="transmembrane region" description="Helical" evidence="8">
    <location>
        <begin position="136"/>
        <end position="153"/>
    </location>
</feature>
<evidence type="ECO:0000259" key="9">
    <source>
        <dbReference type="Pfam" id="PF09430"/>
    </source>
</evidence>
<keyword evidence="11" id="KW-1185">Reference proteome</keyword>
<evidence type="ECO:0000313" key="10">
    <source>
        <dbReference type="EMBL" id="WIA08733.1"/>
    </source>
</evidence>
<dbReference type="InterPro" id="IPR019008">
    <property type="entry name" value="Beta_sandwich_EMC7"/>
</dbReference>
<proteinExistence type="inferred from homology"/>
<dbReference type="InterPro" id="IPR039163">
    <property type="entry name" value="EMC7"/>
</dbReference>
<comment type="similarity">
    <text evidence="2">Belongs to the EMC7 family.</text>
</comment>
<evidence type="ECO:0000256" key="6">
    <source>
        <dbReference type="ARBA" id="ARBA00023136"/>
    </source>
</evidence>
<feature type="domain" description="ER membrane protein complex subunit 7 beta-sandwich" evidence="9">
    <location>
        <begin position="39"/>
        <end position="139"/>
    </location>
</feature>
<reference evidence="10 11" key="1">
    <citation type="submission" date="2023-05" db="EMBL/GenBank/DDBJ databases">
        <title>A 100% complete, gapless, phased diploid assembly of the Scenedesmus obliquus UTEX 3031 genome.</title>
        <authorList>
            <person name="Biondi T.C."/>
            <person name="Hanschen E.R."/>
            <person name="Kwon T."/>
            <person name="Eng W."/>
            <person name="Kruse C.P.S."/>
            <person name="Koehler S.I."/>
            <person name="Kunde Y."/>
            <person name="Gleasner C.D."/>
            <person name="You Mak K.T."/>
            <person name="Polle J."/>
            <person name="Hovde B.T."/>
            <person name="Starkenburg S.R."/>
        </authorList>
    </citation>
    <scope>NUCLEOTIDE SEQUENCE [LARGE SCALE GENOMIC DNA]</scope>
    <source>
        <strain evidence="10 11">DOE0152z</strain>
    </source>
</reference>
<evidence type="ECO:0000256" key="4">
    <source>
        <dbReference type="ARBA" id="ARBA00022729"/>
    </source>
</evidence>
<keyword evidence="6 8" id="KW-0472">Membrane</keyword>
<dbReference type="SUPFAM" id="SSF49452">
    <property type="entry name" value="Starch-binding domain-like"/>
    <property type="match status" value="1"/>
</dbReference>
<sequence>MLASLTSSAAGAEIRGKVGISVDGFNLVSLKPGTVTEMQLTNAAGEQMRTFADSHGWFTLHDVAPGTYVLTTINPMFIYPELQLDVTAKAGLARAAYLVNKQQMMVQPFIIRPVALAQYYELRKPLDLWSFIKSPYGMMIGFMLFGIFVFPMLKVDPEEYKEAMAQLKGQAPADSGSSQQRIRDR</sequence>
<dbReference type="Gene3D" id="2.60.40.1120">
    <property type="entry name" value="Carboxypeptidase-like, regulatory domain"/>
    <property type="match status" value="1"/>
</dbReference>
<evidence type="ECO:0000256" key="2">
    <source>
        <dbReference type="ARBA" id="ARBA00008880"/>
    </source>
</evidence>
<evidence type="ECO:0000256" key="1">
    <source>
        <dbReference type="ARBA" id="ARBA00004167"/>
    </source>
</evidence>
<name>A0ABY8TMN5_TETOB</name>
<feature type="region of interest" description="Disordered" evidence="7">
    <location>
        <begin position="166"/>
        <end position="185"/>
    </location>
</feature>
<keyword evidence="5 8" id="KW-1133">Transmembrane helix</keyword>